<dbReference type="InterPro" id="IPR002935">
    <property type="entry name" value="SAM_O-MeTrfase"/>
</dbReference>
<dbReference type="PANTHER" id="PTHR43836:SF2">
    <property type="entry name" value="CATECHOL O-METHYLTRANSFERASE 1-RELATED"/>
    <property type="match status" value="1"/>
</dbReference>
<name>A0ABQ8GAS3_9PEZI</name>
<comment type="caution">
    <text evidence="8">The sequence shown here is derived from an EMBL/GenBank/DDBJ whole genome shotgun (WGS) entry which is preliminary data.</text>
</comment>
<protein>
    <recommendedName>
        <fullName evidence="1">catechol O-methyltransferase</fullName>
        <ecNumber evidence="1">2.1.1.6</ecNumber>
    </recommendedName>
</protein>
<dbReference type="PANTHER" id="PTHR43836">
    <property type="entry name" value="CATECHOL O-METHYLTRANSFERASE 1-RELATED"/>
    <property type="match status" value="1"/>
</dbReference>
<evidence type="ECO:0000256" key="1">
    <source>
        <dbReference type="ARBA" id="ARBA00012880"/>
    </source>
</evidence>
<accession>A0ABQ8GAS3</accession>
<dbReference type="InterPro" id="IPR029063">
    <property type="entry name" value="SAM-dependent_MTases_sf"/>
</dbReference>
<keyword evidence="5" id="KW-0128">Catecholamine metabolism</keyword>
<keyword evidence="9" id="KW-1185">Reference proteome</keyword>
<keyword evidence="4" id="KW-0949">S-adenosyl-L-methionine</keyword>
<keyword evidence="2" id="KW-0489">Methyltransferase</keyword>
<dbReference type="Pfam" id="PF01596">
    <property type="entry name" value="Methyltransf_3"/>
    <property type="match status" value="1"/>
</dbReference>
<dbReference type="EMBL" id="JAGTJR010000014">
    <property type="protein sequence ID" value="KAH7049369.1"/>
    <property type="molecule type" value="Genomic_DNA"/>
</dbReference>
<evidence type="ECO:0000256" key="5">
    <source>
        <dbReference type="ARBA" id="ARBA00022939"/>
    </source>
</evidence>
<evidence type="ECO:0000256" key="2">
    <source>
        <dbReference type="ARBA" id="ARBA00022603"/>
    </source>
</evidence>
<evidence type="ECO:0000256" key="6">
    <source>
        <dbReference type="ARBA" id="ARBA00023453"/>
    </source>
</evidence>
<evidence type="ECO:0000313" key="8">
    <source>
        <dbReference type="EMBL" id="KAH7049369.1"/>
    </source>
</evidence>
<reference evidence="8 9" key="1">
    <citation type="journal article" date="2021" name="Nat. Commun.">
        <title>Genetic determinants of endophytism in the Arabidopsis root mycobiome.</title>
        <authorList>
            <person name="Mesny F."/>
            <person name="Miyauchi S."/>
            <person name="Thiergart T."/>
            <person name="Pickel B."/>
            <person name="Atanasova L."/>
            <person name="Karlsson M."/>
            <person name="Huettel B."/>
            <person name="Barry K.W."/>
            <person name="Haridas S."/>
            <person name="Chen C."/>
            <person name="Bauer D."/>
            <person name="Andreopoulos W."/>
            <person name="Pangilinan J."/>
            <person name="LaButti K."/>
            <person name="Riley R."/>
            <person name="Lipzen A."/>
            <person name="Clum A."/>
            <person name="Drula E."/>
            <person name="Henrissat B."/>
            <person name="Kohler A."/>
            <person name="Grigoriev I.V."/>
            <person name="Martin F.M."/>
            <person name="Hacquard S."/>
        </authorList>
    </citation>
    <scope>NUCLEOTIDE SEQUENCE [LARGE SCALE GENOMIC DNA]</scope>
    <source>
        <strain evidence="8 9">MPI-SDFR-AT-0080</strain>
    </source>
</reference>
<dbReference type="SUPFAM" id="SSF53335">
    <property type="entry name" value="S-adenosyl-L-methionine-dependent methyltransferases"/>
    <property type="match status" value="1"/>
</dbReference>
<feature type="compositionally biased region" description="Polar residues" evidence="7">
    <location>
        <begin position="23"/>
        <end position="32"/>
    </location>
</feature>
<dbReference type="Proteomes" id="UP000774617">
    <property type="component" value="Unassembled WGS sequence"/>
</dbReference>
<evidence type="ECO:0000256" key="3">
    <source>
        <dbReference type="ARBA" id="ARBA00022679"/>
    </source>
</evidence>
<gene>
    <name evidence="8" type="ORF">B0J12DRAFT_740853</name>
</gene>
<dbReference type="EC" id="2.1.1.6" evidence="1"/>
<feature type="region of interest" description="Disordered" evidence="7">
    <location>
        <begin position="1"/>
        <end position="32"/>
    </location>
</feature>
<organism evidence="8 9">
    <name type="scientific">Macrophomina phaseolina</name>
    <dbReference type="NCBI Taxonomy" id="35725"/>
    <lineage>
        <taxon>Eukaryota</taxon>
        <taxon>Fungi</taxon>
        <taxon>Dikarya</taxon>
        <taxon>Ascomycota</taxon>
        <taxon>Pezizomycotina</taxon>
        <taxon>Dothideomycetes</taxon>
        <taxon>Dothideomycetes incertae sedis</taxon>
        <taxon>Botryosphaeriales</taxon>
        <taxon>Botryosphaeriaceae</taxon>
        <taxon>Macrophomina</taxon>
    </lineage>
</organism>
<proteinExistence type="inferred from homology"/>
<evidence type="ECO:0000256" key="4">
    <source>
        <dbReference type="ARBA" id="ARBA00022691"/>
    </source>
</evidence>
<dbReference type="Gene3D" id="3.40.50.150">
    <property type="entry name" value="Vaccinia Virus protein VP39"/>
    <property type="match status" value="1"/>
</dbReference>
<evidence type="ECO:0000256" key="7">
    <source>
        <dbReference type="SAM" id="MobiDB-lite"/>
    </source>
</evidence>
<evidence type="ECO:0000313" key="9">
    <source>
        <dbReference type="Proteomes" id="UP000774617"/>
    </source>
</evidence>
<dbReference type="PROSITE" id="PS51682">
    <property type="entry name" value="SAM_OMT_I"/>
    <property type="match status" value="1"/>
</dbReference>
<feature type="compositionally biased region" description="Polar residues" evidence="7">
    <location>
        <begin position="1"/>
        <end position="10"/>
    </location>
</feature>
<keyword evidence="3" id="KW-0808">Transferase</keyword>
<sequence length="279" mass="30391">MAVSVRSQPGSHAGENNAEGKSVTRTGRSSDMQSASINAAYREASMEIQLLNHIHENPSIDSLRGNPQAIADAIDKYAGNLDDARWLMTLGPDKSNFIKSVFARASPSPPKVFLEFGTYIGYSAIVLGAALRDLNLDQGIRYITFEKTPIMAAIASSLIELAGLKDVVEVHVGSAADSLRRLVAEGKLKKMDVDAVLLDHWKDFYISDLQACEELGLLRKGSIVLADNVKFPGVPEYLEYVKKGVAEKSADGFRYSTQTADFQFPFDGPEDQIAFSTVV</sequence>
<comment type="similarity">
    <text evidence="6">Belongs to the class I-like SAM-binding methyltransferase superfamily. Cation-dependent O-methyltransferase family.</text>
</comment>